<reference evidence="1 2" key="1">
    <citation type="journal article" date="2013" name="Genome Biol. Evol.">
        <title>Genomes of Stigonematalean cyanobacteria (subsection V) and the evolution of oxygenic photosynthesis from prokaryotes to plastids.</title>
        <authorList>
            <person name="Dagan T."/>
            <person name="Roettger M."/>
            <person name="Stucken K."/>
            <person name="Landan G."/>
            <person name="Koch R."/>
            <person name="Major P."/>
            <person name="Gould S.B."/>
            <person name="Goremykin V.V."/>
            <person name="Rippka R."/>
            <person name="Tandeau de Marsac N."/>
            <person name="Gugger M."/>
            <person name="Lockhart P.J."/>
            <person name="Allen J.F."/>
            <person name="Brune I."/>
            <person name="Maus I."/>
            <person name="Puhler A."/>
            <person name="Martin W.F."/>
        </authorList>
    </citation>
    <scope>NUCLEOTIDE SEQUENCE [LARGE SCALE GENOMIC DNA]</scope>
    <source>
        <strain evidence="1 2">PCC 7110</strain>
    </source>
</reference>
<accession>A0A139XAQ9</accession>
<dbReference type="GO" id="GO:0003700">
    <property type="term" value="F:DNA-binding transcription factor activity"/>
    <property type="evidence" value="ECO:0007669"/>
    <property type="project" value="InterPro"/>
</dbReference>
<dbReference type="OrthoDB" id="426345at2"/>
<dbReference type="NCBIfam" id="NF007429">
    <property type="entry name" value="PRK09974.1"/>
    <property type="match status" value="1"/>
</dbReference>
<comment type="caution">
    <text evidence="1">The sequence shown here is derived from an EMBL/GenBank/DDBJ whole genome shotgun (WGS) entry which is preliminary data.</text>
</comment>
<dbReference type="Pfam" id="PF15937">
    <property type="entry name" value="PrlF_antitoxin"/>
    <property type="match status" value="1"/>
</dbReference>
<dbReference type="InterPro" id="IPR031848">
    <property type="entry name" value="PrlF_antitoxin"/>
</dbReference>
<keyword evidence="2" id="KW-1185">Reference proteome</keyword>
<protein>
    <submittedName>
        <fullName evidence="1">Regulator</fullName>
    </submittedName>
</protein>
<evidence type="ECO:0000313" key="2">
    <source>
        <dbReference type="Proteomes" id="UP000076925"/>
    </source>
</evidence>
<dbReference type="Proteomes" id="UP000076925">
    <property type="component" value="Unassembled WGS sequence"/>
</dbReference>
<organism evidence="1 2">
    <name type="scientific">Scytonema hofmannii PCC 7110</name>
    <dbReference type="NCBI Taxonomy" id="128403"/>
    <lineage>
        <taxon>Bacteria</taxon>
        <taxon>Bacillati</taxon>
        <taxon>Cyanobacteriota</taxon>
        <taxon>Cyanophyceae</taxon>
        <taxon>Nostocales</taxon>
        <taxon>Scytonemataceae</taxon>
        <taxon>Scytonema</taxon>
    </lineage>
</organism>
<name>A0A139XAQ9_9CYAN</name>
<evidence type="ECO:0000313" key="1">
    <source>
        <dbReference type="EMBL" id="KYC41769.1"/>
    </source>
</evidence>
<dbReference type="Gene3D" id="2.10.260.10">
    <property type="match status" value="1"/>
</dbReference>
<sequence length="110" mass="12204">MAVTQIICVESSLTDRYQTTVPDAVRKILGLSKRDKICYTIQSDGKVVISRAEQTQSDPVLGQFLNFLARDIEKNPQHLQALSPDLVSRVQSLVAEVDCDLDAPLSDEDE</sequence>
<gene>
    <name evidence="1" type="ORF">WA1_17215</name>
</gene>
<dbReference type="SUPFAM" id="SSF89447">
    <property type="entry name" value="AbrB/MazE/MraZ-like"/>
    <property type="match status" value="1"/>
</dbReference>
<dbReference type="InterPro" id="IPR037914">
    <property type="entry name" value="SpoVT-AbrB_sf"/>
</dbReference>
<dbReference type="GO" id="GO:0001558">
    <property type="term" value="P:regulation of cell growth"/>
    <property type="evidence" value="ECO:0007669"/>
    <property type="project" value="InterPro"/>
</dbReference>
<dbReference type="EMBL" id="ANNX02000020">
    <property type="protein sequence ID" value="KYC41769.1"/>
    <property type="molecule type" value="Genomic_DNA"/>
</dbReference>
<dbReference type="GO" id="GO:0097351">
    <property type="term" value="F:toxin sequestering activity"/>
    <property type="evidence" value="ECO:0007669"/>
    <property type="project" value="InterPro"/>
</dbReference>
<dbReference type="STRING" id="128403.WA1_17215"/>
<proteinExistence type="predicted"/>
<dbReference type="RefSeq" id="WP_017748815.1">
    <property type="nucleotide sequence ID" value="NZ_KQ976354.1"/>
</dbReference>
<dbReference type="AlphaFoldDB" id="A0A139XAQ9"/>